<evidence type="ECO:0000256" key="4">
    <source>
        <dbReference type="ARBA" id="ARBA00023186"/>
    </source>
</evidence>
<sequence length="166" mass="17195">MTIAITGMADRRPIIAAVAVHGKRAILAVQSESRIAYTPVTAEGAPRAAVGLLPALRPGPGGSITFTTGREPAAHTYLRAAPSAADPASRAAQALLSRPRLGGGSFLISTTTPRLPPDSISWLDTDAGRHAVTTTPSPDGALHTTYTPADQARISHLIARSLTKFT</sequence>
<evidence type="ECO:0000313" key="5">
    <source>
        <dbReference type="EMBL" id="GGS33843.1"/>
    </source>
</evidence>
<dbReference type="Pfam" id="PF14011">
    <property type="entry name" value="ESX-1_EspG"/>
    <property type="match status" value="1"/>
</dbReference>
<keyword evidence="6" id="KW-1185">Reference proteome</keyword>
<comment type="caution">
    <text evidence="5">The sequence shown here is derived from an EMBL/GenBank/DDBJ whole genome shotgun (WGS) entry which is preliminary data.</text>
</comment>
<keyword evidence="3" id="KW-0963">Cytoplasm</keyword>
<evidence type="ECO:0000313" key="6">
    <source>
        <dbReference type="Proteomes" id="UP000660680"/>
    </source>
</evidence>
<reference evidence="5" key="2">
    <citation type="submission" date="2020-09" db="EMBL/GenBank/DDBJ databases">
        <authorList>
            <person name="Sun Q."/>
            <person name="Ohkuma M."/>
        </authorList>
    </citation>
    <scope>NUCLEOTIDE SEQUENCE</scope>
    <source>
        <strain evidence="5">JCM 3276</strain>
    </source>
</reference>
<dbReference type="Proteomes" id="UP000660680">
    <property type="component" value="Unassembled WGS sequence"/>
</dbReference>
<proteinExistence type="inferred from homology"/>
<dbReference type="EMBL" id="BMRB01000002">
    <property type="protein sequence ID" value="GGS33843.1"/>
    <property type="molecule type" value="Genomic_DNA"/>
</dbReference>
<reference evidence="5" key="1">
    <citation type="journal article" date="2014" name="Int. J. Syst. Evol. Microbiol.">
        <title>Complete genome sequence of Corynebacterium casei LMG S-19264T (=DSM 44701T), isolated from a smear-ripened cheese.</title>
        <authorList>
            <consortium name="US DOE Joint Genome Institute (JGI-PGF)"/>
            <person name="Walter F."/>
            <person name="Albersmeier A."/>
            <person name="Kalinowski J."/>
            <person name="Ruckert C."/>
        </authorList>
    </citation>
    <scope>NUCLEOTIDE SEQUENCE</scope>
    <source>
        <strain evidence="5">JCM 3276</strain>
    </source>
</reference>
<comment type="subcellular location">
    <subcellularLocation>
        <location evidence="1">Cytoplasm</location>
    </subcellularLocation>
</comment>
<comment type="similarity">
    <text evidence="2">Belongs to the EspG family.</text>
</comment>
<evidence type="ECO:0000256" key="2">
    <source>
        <dbReference type="ARBA" id="ARBA00006411"/>
    </source>
</evidence>
<dbReference type="InterPro" id="IPR025734">
    <property type="entry name" value="EspG"/>
</dbReference>
<evidence type="ECO:0000256" key="3">
    <source>
        <dbReference type="ARBA" id="ARBA00022490"/>
    </source>
</evidence>
<evidence type="ECO:0000256" key="1">
    <source>
        <dbReference type="ARBA" id="ARBA00004496"/>
    </source>
</evidence>
<accession>A0A918GF47</accession>
<name>A0A918GF47_9PSEU</name>
<protein>
    <submittedName>
        <fullName evidence="5">Uncharacterized protein</fullName>
    </submittedName>
</protein>
<organism evidence="5 6">
    <name type="scientific">Actinokineospora fastidiosa</name>
    <dbReference type="NCBI Taxonomy" id="1816"/>
    <lineage>
        <taxon>Bacteria</taxon>
        <taxon>Bacillati</taxon>
        <taxon>Actinomycetota</taxon>
        <taxon>Actinomycetes</taxon>
        <taxon>Pseudonocardiales</taxon>
        <taxon>Pseudonocardiaceae</taxon>
        <taxon>Actinokineospora</taxon>
    </lineage>
</organism>
<dbReference type="AlphaFoldDB" id="A0A918GF47"/>
<keyword evidence="4" id="KW-0143">Chaperone</keyword>
<gene>
    <name evidence="5" type="ORF">GCM10010171_30180</name>
</gene>